<reference evidence="1" key="1">
    <citation type="submission" date="2014-09" db="EMBL/GenBank/DDBJ databases">
        <authorList>
            <person name="Magalhaes I.L.F."/>
            <person name="Oliveira U."/>
            <person name="Santos F.R."/>
            <person name="Vidigal T.H.D.A."/>
            <person name="Brescovit A.D."/>
            <person name="Santos A.J."/>
        </authorList>
    </citation>
    <scope>NUCLEOTIDE SEQUENCE</scope>
    <source>
        <tissue evidence="1">Shoot tissue taken approximately 20 cm above the soil surface</tissue>
    </source>
</reference>
<accession>A0A0A9CUL7</accession>
<reference evidence="1" key="2">
    <citation type="journal article" date="2015" name="Data Brief">
        <title>Shoot transcriptome of the giant reed, Arundo donax.</title>
        <authorList>
            <person name="Barrero R.A."/>
            <person name="Guerrero F.D."/>
            <person name="Moolhuijzen P."/>
            <person name="Goolsby J.A."/>
            <person name="Tidwell J."/>
            <person name="Bellgard S.E."/>
            <person name="Bellgard M.I."/>
        </authorList>
    </citation>
    <scope>NUCLEOTIDE SEQUENCE</scope>
    <source>
        <tissue evidence="1">Shoot tissue taken approximately 20 cm above the soil surface</tissue>
    </source>
</reference>
<dbReference type="EMBL" id="GBRH01222713">
    <property type="protein sequence ID" value="JAD75182.1"/>
    <property type="molecule type" value="Transcribed_RNA"/>
</dbReference>
<sequence length="108" mass="11492">MFNLCDKLPGGDVILETLASAIPSRTSDRTNQPDTSRGMHAVLSNLGVVSPVNNGERLFVGEIVVGEMSSLQKAVTDSMNNYKKVELAQATVDGVKVDGLDTNLAVMK</sequence>
<protein>
    <submittedName>
        <fullName evidence="1">Uncharacterized protein</fullName>
    </submittedName>
</protein>
<proteinExistence type="predicted"/>
<name>A0A0A9CUL7_ARUDO</name>
<organism evidence="1">
    <name type="scientific">Arundo donax</name>
    <name type="common">Giant reed</name>
    <name type="synonym">Donax arundinaceus</name>
    <dbReference type="NCBI Taxonomy" id="35708"/>
    <lineage>
        <taxon>Eukaryota</taxon>
        <taxon>Viridiplantae</taxon>
        <taxon>Streptophyta</taxon>
        <taxon>Embryophyta</taxon>
        <taxon>Tracheophyta</taxon>
        <taxon>Spermatophyta</taxon>
        <taxon>Magnoliopsida</taxon>
        <taxon>Liliopsida</taxon>
        <taxon>Poales</taxon>
        <taxon>Poaceae</taxon>
        <taxon>PACMAD clade</taxon>
        <taxon>Arundinoideae</taxon>
        <taxon>Arundineae</taxon>
        <taxon>Arundo</taxon>
    </lineage>
</organism>
<evidence type="ECO:0000313" key="1">
    <source>
        <dbReference type="EMBL" id="JAD75182.1"/>
    </source>
</evidence>
<dbReference type="PANTHER" id="PTHR31860">
    <property type="entry name" value="HEAT-INDUCIBLE TRANSCRIPTION REPRESSOR (DUF639)-RELATED"/>
    <property type="match status" value="1"/>
</dbReference>
<dbReference type="AlphaFoldDB" id="A0A0A9CUL7"/>
<dbReference type="PANTHER" id="PTHR31860:SF6">
    <property type="entry name" value="HEAT-INDUCIBLE TRANSCRIPTION REPRESSOR (DUF639)"/>
    <property type="match status" value="1"/>
</dbReference>